<dbReference type="Gene3D" id="3.40.50.300">
    <property type="entry name" value="P-loop containing nucleotide triphosphate hydrolases"/>
    <property type="match status" value="1"/>
</dbReference>
<protein>
    <submittedName>
        <fullName evidence="1">Uncharacterized protein</fullName>
    </submittedName>
</protein>
<evidence type="ECO:0000313" key="1">
    <source>
        <dbReference type="EMBL" id="KNX39285.1"/>
    </source>
</evidence>
<dbReference type="AlphaFoldDB" id="A0A0L6CNQ7"/>
<accession>A0A0L6CNQ7</accession>
<gene>
    <name evidence="1" type="ORF">VV01_07475</name>
</gene>
<organism evidence="1 2">
    <name type="scientific">Luteipulveratus halotolerans</name>
    <dbReference type="NCBI Taxonomy" id="1631356"/>
    <lineage>
        <taxon>Bacteria</taxon>
        <taxon>Bacillati</taxon>
        <taxon>Actinomycetota</taxon>
        <taxon>Actinomycetes</taxon>
        <taxon>Micrococcales</taxon>
        <taxon>Dermacoccaceae</taxon>
        <taxon>Luteipulveratus</taxon>
    </lineage>
</organism>
<dbReference type="InterPro" id="IPR027417">
    <property type="entry name" value="P-loop_NTPase"/>
</dbReference>
<proteinExistence type="predicted"/>
<comment type="caution">
    <text evidence="1">The sequence shown here is derived from an EMBL/GenBank/DDBJ whole genome shotgun (WGS) entry which is preliminary data.</text>
</comment>
<dbReference type="Proteomes" id="UP000037397">
    <property type="component" value="Unassembled WGS sequence"/>
</dbReference>
<name>A0A0L6CNQ7_9MICO</name>
<dbReference type="SUPFAM" id="SSF52540">
    <property type="entry name" value="P-loop containing nucleoside triphosphate hydrolases"/>
    <property type="match status" value="1"/>
</dbReference>
<dbReference type="PATRIC" id="fig|1631356.3.peg.1442"/>
<keyword evidence="2" id="KW-1185">Reference proteome</keyword>
<dbReference type="EMBL" id="LAIR01000002">
    <property type="protein sequence ID" value="KNX39285.1"/>
    <property type="molecule type" value="Genomic_DNA"/>
</dbReference>
<evidence type="ECO:0000313" key="2">
    <source>
        <dbReference type="Proteomes" id="UP000037397"/>
    </source>
</evidence>
<dbReference type="STRING" id="1631356.VV01_07475"/>
<reference evidence="2" key="1">
    <citation type="submission" date="2015-03" db="EMBL/GenBank/DDBJ databases">
        <title>Luteipulveratus halotolerans sp. nov., a novel actinobacterium (Dermacoccaceae) from Sarawak, Malaysia.</title>
        <authorList>
            <person name="Juboi H."/>
            <person name="Basik A."/>
            <person name="Shamsul S.S."/>
            <person name="Arnold P."/>
            <person name="Schmitt E.K."/>
            <person name="Sanglier J.-J."/>
            <person name="Yeo T."/>
        </authorList>
    </citation>
    <scope>NUCLEOTIDE SEQUENCE [LARGE SCALE GENOMIC DNA]</scope>
    <source>
        <strain evidence="2">C296001</strain>
    </source>
</reference>
<sequence length="267" mass="28660">MIWIGGMHGAGKTTIADRIARRYDLPCQHIDAFTYAHLPLMSPLEPLDDQLALGTDHAVEVWHRVCAERIPLVINDIRDRTAGDVPVVVEGPQLSPAGAASYGVPGAVWLVAGAARTARVRRDRAAAANDAAGQARAERLAQRDAAVLRRLRASLEATGRPRIEVDDRPDWDAVHDEVVGALGTVLQKARRLEQGGPLRAQRAYENTALVQQGLLWREAAGIAVLPSVEFACECGRSGCAGTRRGTPEGYQRASARGPVLAEGHVAL</sequence>